<dbReference type="EMBL" id="KN831962">
    <property type="protein sequence ID" value="KIO06678.1"/>
    <property type="molecule type" value="Genomic_DNA"/>
</dbReference>
<dbReference type="Proteomes" id="UP000054217">
    <property type="component" value="Unassembled WGS sequence"/>
</dbReference>
<protein>
    <submittedName>
        <fullName evidence="2">Uncharacterized protein</fullName>
    </submittedName>
</protein>
<evidence type="ECO:0000256" key="1">
    <source>
        <dbReference type="SAM" id="MobiDB-lite"/>
    </source>
</evidence>
<sequence>MIFASGVRGRPSIPRCAQKSLSTPSEAAQAGMATLSNDGCTRALVRRMRDKEALALK</sequence>
<evidence type="ECO:0000313" key="2">
    <source>
        <dbReference type="EMBL" id="KIO06678.1"/>
    </source>
</evidence>
<organism evidence="2 3">
    <name type="scientific">Pisolithus tinctorius Marx 270</name>
    <dbReference type="NCBI Taxonomy" id="870435"/>
    <lineage>
        <taxon>Eukaryota</taxon>
        <taxon>Fungi</taxon>
        <taxon>Dikarya</taxon>
        <taxon>Basidiomycota</taxon>
        <taxon>Agaricomycotina</taxon>
        <taxon>Agaricomycetes</taxon>
        <taxon>Agaricomycetidae</taxon>
        <taxon>Boletales</taxon>
        <taxon>Sclerodermatineae</taxon>
        <taxon>Pisolithaceae</taxon>
        <taxon>Pisolithus</taxon>
    </lineage>
</organism>
<dbReference type="InParanoid" id="A0A0C3JC62"/>
<reference evidence="2 3" key="1">
    <citation type="submission" date="2014-04" db="EMBL/GenBank/DDBJ databases">
        <authorList>
            <consortium name="DOE Joint Genome Institute"/>
            <person name="Kuo A."/>
            <person name="Kohler A."/>
            <person name="Costa M.D."/>
            <person name="Nagy L.G."/>
            <person name="Floudas D."/>
            <person name="Copeland A."/>
            <person name="Barry K.W."/>
            <person name="Cichocki N."/>
            <person name="Veneault-Fourrey C."/>
            <person name="LaButti K."/>
            <person name="Lindquist E.A."/>
            <person name="Lipzen A."/>
            <person name="Lundell T."/>
            <person name="Morin E."/>
            <person name="Murat C."/>
            <person name="Sun H."/>
            <person name="Tunlid A."/>
            <person name="Henrissat B."/>
            <person name="Grigoriev I.V."/>
            <person name="Hibbett D.S."/>
            <person name="Martin F."/>
            <person name="Nordberg H.P."/>
            <person name="Cantor M.N."/>
            <person name="Hua S.X."/>
        </authorList>
    </citation>
    <scope>NUCLEOTIDE SEQUENCE [LARGE SCALE GENOMIC DNA]</scope>
    <source>
        <strain evidence="2 3">Marx 270</strain>
    </source>
</reference>
<evidence type="ECO:0000313" key="3">
    <source>
        <dbReference type="Proteomes" id="UP000054217"/>
    </source>
</evidence>
<feature type="region of interest" description="Disordered" evidence="1">
    <location>
        <begin position="1"/>
        <end position="21"/>
    </location>
</feature>
<dbReference type="HOGENOM" id="CLU_2997410_0_0_1"/>
<name>A0A0C3JC62_PISTI</name>
<accession>A0A0C3JC62</accession>
<dbReference type="AlphaFoldDB" id="A0A0C3JC62"/>
<proteinExistence type="predicted"/>
<reference evidence="3" key="2">
    <citation type="submission" date="2015-01" db="EMBL/GenBank/DDBJ databases">
        <title>Evolutionary Origins and Diversification of the Mycorrhizal Mutualists.</title>
        <authorList>
            <consortium name="DOE Joint Genome Institute"/>
            <consortium name="Mycorrhizal Genomics Consortium"/>
            <person name="Kohler A."/>
            <person name="Kuo A."/>
            <person name="Nagy L.G."/>
            <person name="Floudas D."/>
            <person name="Copeland A."/>
            <person name="Barry K.W."/>
            <person name="Cichocki N."/>
            <person name="Veneault-Fourrey C."/>
            <person name="LaButti K."/>
            <person name="Lindquist E.A."/>
            <person name="Lipzen A."/>
            <person name="Lundell T."/>
            <person name="Morin E."/>
            <person name="Murat C."/>
            <person name="Riley R."/>
            <person name="Ohm R."/>
            <person name="Sun H."/>
            <person name="Tunlid A."/>
            <person name="Henrissat B."/>
            <person name="Grigoriev I.V."/>
            <person name="Hibbett D.S."/>
            <person name="Martin F."/>
        </authorList>
    </citation>
    <scope>NUCLEOTIDE SEQUENCE [LARGE SCALE GENOMIC DNA]</scope>
    <source>
        <strain evidence="3">Marx 270</strain>
    </source>
</reference>
<keyword evidence="3" id="KW-1185">Reference proteome</keyword>
<gene>
    <name evidence="2" type="ORF">M404DRAFT_998803</name>
</gene>